<evidence type="ECO:0000256" key="2">
    <source>
        <dbReference type="SAM" id="SignalP"/>
    </source>
</evidence>
<keyword evidence="4" id="KW-1185">Reference proteome</keyword>
<feature type="chain" id="PRO_5013067848" evidence="2">
    <location>
        <begin position="21"/>
        <end position="537"/>
    </location>
</feature>
<comment type="caution">
    <text evidence="3">The sequence shown here is derived from an EMBL/GenBank/DDBJ whole genome shotgun (WGS) entry which is preliminary data.</text>
</comment>
<evidence type="ECO:0000256" key="1">
    <source>
        <dbReference type="SAM" id="MobiDB-lite"/>
    </source>
</evidence>
<feature type="compositionally biased region" description="Polar residues" evidence="1">
    <location>
        <begin position="473"/>
        <end position="482"/>
    </location>
</feature>
<name>A0A1Q8S5V4_9PEZI</name>
<feature type="compositionally biased region" description="Low complexity" evidence="1">
    <location>
        <begin position="325"/>
        <end position="352"/>
    </location>
</feature>
<accession>A0A1Q8S5V4</accession>
<feature type="region of interest" description="Disordered" evidence="1">
    <location>
        <begin position="455"/>
        <end position="517"/>
    </location>
</feature>
<protein>
    <submittedName>
        <fullName evidence="3">Uncharacterized protein</fullName>
    </submittedName>
</protein>
<feature type="compositionally biased region" description="Polar residues" evidence="1">
    <location>
        <begin position="391"/>
        <end position="403"/>
    </location>
</feature>
<proteinExistence type="predicted"/>
<feature type="signal peptide" evidence="2">
    <location>
        <begin position="1"/>
        <end position="20"/>
    </location>
</feature>
<evidence type="ECO:0000313" key="4">
    <source>
        <dbReference type="Proteomes" id="UP000186583"/>
    </source>
</evidence>
<dbReference type="STRING" id="708187.A0A1Q8S5V4"/>
<feature type="region of interest" description="Disordered" evidence="1">
    <location>
        <begin position="88"/>
        <end position="107"/>
    </location>
</feature>
<sequence length="537" mass="55402">MVSFHICLALLGLGASLANAIHAANYIGRPPATVTVTACNSQCATTVTVTETSTETVPCFYTCAPSSTLTTETSTSLTLSSIVIPPPSASSATQANSTSPAESSTSTWSTATLPTFIRTSSPAGTTDSSQLPSVGTSIWSRTWGVNSTTSLSRSGTITYGTGTGTGTTITSSWSYPSSSIRSNTTQIIPDTTLSSTPRITLPTIPSISIPPWPTTSTESDSITYPPGSYTVTTYTTVINTTVSSQLPGFSTLSSGETVPVSRTTIRSTVVVTVTRPISSSIPLSGGTAFTSTSGYRTGVTSGFPSLSLPSSIRLSSTLSYGTTTTGWTNTTVTSRSGIQSTSDSFSSQISTSVGPCTTETQSRSESTYPETTISSALTSLVSSTDSVSTGYEYSTSHPATTIDSAKPSLAPSSTSEIPGGYDSEYPTYSPGTTVESALPSLVYSTSTSIPVGYDAYPPSTPSSENTSTGYGLPSSSPGTTVESALPSLVTLPVSESPTPTTLETRTSVDYTKPSSSSVIHGGYDYGRRIVRKWESSL</sequence>
<dbReference type="EMBL" id="MPGH01000014">
    <property type="protein sequence ID" value="OLN96825.1"/>
    <property type="molecule type" value="Genomic_DNA"/>
</dbReference>
<dbReference type="OrthoDB" id="4850646at2759"/>
<keyword evidence="2" id="KW-0732">Signal</keyword>
<evidence type="ECO:0000313" key="3">
    <source>
        <dbReference type="EMBL" id="OLN96825.1"/>
    </source>
</evidence>
<feature type="compositionally biased region" description="Polar residues" evidence="1">
    <location>
        <begin position="353"/>
        <end position="370"/>
    </location>
</feature>
<feature type="region of interest" description="Disordered" evidence="1">
    <location>
        <begin position="387"/>
        <end position="425"/>
    </location>
</feature>
<dbReference type="Proteomes" id="UP000186583">
    <property type="component" value="Unassembled WGS sequence"/>
</dbReference>
<gene>
    <name evidence="3" type="ORF">CCHL11_02308</name>
</gene>
<organism evidence="3 4">
    <name type="scientific">Colletotrichum chlorophyti</name>
    <dbReference type="NCBI Taxonomy" id="708187"/>
    <lineage>
        <taxon>Eukaryota</taxon>
        <taxon>Fungi</taxon>
        <taxon>Dikarya</taxon>
        <taxon>Ascomycota</taxon>
        <taxon>Pezizomycotina</taxon>
        <taxon>Sordariomycetes</taxon>
        <taxon>Hypocreomycetidae</taxon>
        <taxon>Glomerellales</taxon>
        <taxon>Glomerellaceae</taxon>
        <taxon>Colletotrichum</taxon>
    </lineage>
</organism>
<reference evidence="3 4" key="1">
    <citation type="submission" date="2016-11" db="EMBL/GenBank/DDBJ databases">
        <title>Draft Genome Assembly of Colletotrichum chlorophyti a pathogen of herbaceous plants.</title>
        <authorList>
            <person name="Gan P."/>
            <person name="Narusaka M."/>
            <person name="Tsushima A."/>
            <person name="Narusaka Y."/>
            <person name="Takano Y."/>
            <person name="Shirasu K."/>
        </authorList>
    </citation>
    <scope>NUCLEOTIDE SEQUENCE [LARGE SCALE GENOMIC DNA]</scope>
    <source>
        <strain evidence="3 4">NTL11</strain>
    </source>
</reference>
<dbReference type="AlphaFoldDB" id="A0A1Q8S5V4"/>
<feature type="compositionally biased region" description="Polar residues" evidence="1">
    <location>
        <begin position="493"/>
        <end position="517"/>
    </location>
</feature>
<feature type="region of interest" description="Disordered" evidence="1">
    <location>
        <begin position="325"/>
        <end position="371"/>
    </location>
</feature>